<dbReference type="AlphaFoldDB" id="A0AAV2QYW3"/>
<dbReference type="Proteomes" id="UP001497623">
    <property type="component" value="Unassembled WGS sequence"/>
</dbReference>
<sequence length="203" mass="21201">MKIWVLLAVLALAIGVQAGGVRKGRPKKCSGICQAVSKGCHGGTVTPFGCADGKECCKTKIKKIKIKSKHLRPLYKRCKGMCLAAGSECDGKVTSYGCKYGKECCKTGKKTGGKKGKGCKGECQAVGSDCDGKVVNKGCKMGKQCCKKKYVGKPSKEGKPGKPGKKCPGECQPIGTPCDGKVKSGKTYGCAKGEECCCDGYGY</sequence>
<feature type="chain" id="PRO_5043976982" evidence="1">
    <location>
        <begin position="19"/>
        <end position="203"/>
    </location>
</feature>
<protein>
    <submittedName>
        <fullName evidence="2">Uncharacterized protein</fullName>
    </submittedName>
</protein>
<dbReference type="EMBL" id="CAXKWB010011885">
    <property type="protein sequence ID" value="CAL4102627.1"/>
    <property type="molecule type" value="Genomic_DNA"/>
</dbReference>
<evidence type="ECO:0000313" key="3">
    <source>
        <dbReference type="Proteomes" id="UP001497623"/>
    </source>
</evidence>
<gene>
    <name evidence="2" type="ORF">MNOR_LOCUS17355</name>
</gene>
<evidence type="ECO:0000256" key="1">
    <source>
        <dbReference type="SAM" id="SignalP"/>
    </source>
</evidence>
<comment type="caution">
    <text evidence="2">The sequence shown here is derived from an EMBL/GenBank/DDBJ whole genome shotgun (WGS) entry which is preliminary data.</text>
</comment>
<accession>A0AAV2QYW3</accession>
<keyword evidence="3" id="KW-1185">Reference proteome</keyword>
<name>A0AAV2QYW3_MEGNR</name>
<keyword evidence="1" id="KW-0732">Signal</keyword>
<proteinExistence type="predicted"/>
<feature type="signal peptide" evidence="1">
    <location>
        <begin position="1"/>
        <end position="18"/>
    </location>
</feature>
<reference evidence="2 3" key="1">
    <citation type="submission" date="2024-05" db="EMBL/GenBank/DDBJ databases">
        <authorList>
            <person name="Wallberg A."/>
        </authorList>
    </citation>
    <scope>NUCLEOTIDE SEQUENCE [LARGE SCALE GENOMIC DNA]</scope>
</reference>
<organism evidence="2 3">
    <name type="scientific">Meganyctiphanes norvegica</name>
    <name type="common">Northern krill</name>
    <name type="synonym">Thysanopoda norvegica</name>
    <dbReference type="NCBI Taxonomy" id="48144"/>
    <lineage>
        <taxon>Eukaryota</taxon>
        <taxon>Metazoa</taxon>
        <taxon>Ecdysozoa</taxon>
        <taxon>Arthropoda</taxon>
        <taxon>Crustacea</taxon>
        <taxon>Multicrustacea</taxon>
        <taxon>Malacostraca</taxon>
        <taxon>Eumalacostraca</taxon>
        <taxon>Eucarida</taxon>
        <taxon>Euphausiacea</taxon>
        <taxon>Euphausiidae</taxon>
        <taxon>Meganyctiphanes</taxon>
    </lineage>
</organism>
<evidence type="ECO:0000313" key="2">
    <source>
        <dbReference type="EMBL" id="CAL4102627.1"/>
    </source>
</evidence>